<dbReference type="GO" id="GO:0046872">
    <property type="term" value="F:metal ion binding"/>
    <property type="evidence" value="ECO:0007669"/>
    <property type="project" value="UniProtKB-KW"/>
</dbReference>
<sequence>MNWTASALTTLSSDTQPSIIVSTEQGKYIFNTAEATGRSFLQSGSNWKKTKAVFFTDVGVHRMGGLAGLLMTWADATVSQLNVFGPTGLLHYMATMRQYTYRDSLYIAPTEVSMVPSPTALKVFSDEQVTIYGIPVWPASHPVLPSPAASGEPSSSVPQKRKQEEPTDVVALMTAQHLSPSQLSGELADDWRRRVLRAAFPAPEPAPVEASQPRGKRARAQKQQDEQQRRFDLETDQFKRRRIKPPAGFYDALPDMPSSFPRRTADPAASPVLSYVIFGPKNRGKFDSRKADALGVPNNALRGLLTKGQKVSFDVVEDGKTLSRTVEPEAVMDAPEPSSVLLILDIPSPDHIPSLLKSFEEIALYTSLWQEPNNDQVVSCVFHNCGPGVLEDERYIAFMNKFHDGCSHSVTSPEHSPDPVTFTDAAHQQLCRQALDADMFPIQKFNLTPRKDLRAIPGIPKLAELMHAGTTIKLRPASGLHVADREDRFHPALSKPLDALLKPETFTAYEQAKENVRKEAEQRELIKEEPIPGANVGIIPLGTGSAIPSKHRNVSSLLVRIPGKGNILLDAGEGTWGQLARLYGVDKTQPGNVWDVLRDIHCVFISHTHGDHHMGLPEILRRRKTLDPPPTTPLYIISVRSVHMYLREIQQVQDLGIGDASGNGVRALLSPALHYRRPESYVPSGMWQVGGTEEWLDIGLSQARAEDMKAVLGLKDFCTIDMYHRMVCYGCRIESEDGWSIAYSADTLPTDSIVRAAPESTLLIHEATMSDDQADQAKSKAHSTHSQAIVVGQKMNVKSLLLTHFSARYPKLPSSGGKTYAQYWTQKGREMTVAHAFDHQNLTLGSMWKMKHYLKGMVDTLKEEGAEEEEERALQAQ</sequence>
<dbReference type="AlphaFoldDB" id="A0A0D7BFG5"/>
<feature type="compositionally biased region" description="Basic and acidic residues" evidence="11">
    <location>
        <begin position="222"/>
        <end position="231"/>
    </location>
</feature>
<protein>
    <recommendedName>
        <fullName evidence="4">ribonuclease Z</fullName>
        <ecNumber evidence="4">3.1.26.11</ecNumber>
    </recommendedName>
</protein>
<keyword evidence="9" id="KW-0378">Hydrolase</keyword>
<name>A0A0D7BFG5_9AGAR</name>
<evidence type="ECO:0000256" key="4">
    <source>
        <dbReference type="ARBA" id="ARBA00012477"/>
    </source>
</evidence>
<dbReference type="CDD" id="cd07718">
    <property type="entry name" value="RNaseZ_ELAC1_ELAC2-C-term-like_MBL-fold"/>
    <property type="match status" value="1"/>
</dbReference>
<evidence type="ECO:0000256" key="2">
    <source>
        <dbReference type="ARBA" id="ARBA00001947"/>
    </source>
</evidence>
<dbReference type="EC" id="3.1.26.11" evidence="4"/>
<comment type="similarity">
    <text evidence="3">Belongs to the RNase Z family.</text>
</comment>
<dbReference type="EMBL" id="KN880487">
    <property type="protein sequence ID" value="KIY69263.1"/>
    <property type="molecule type" value="Genomic_DNA"/>
</dbReference>
<accession>A0A0D7BFG5</accession>
<feature type="region of interest" description="Disordered" evidence="11">
    <location>
        <begin position="145"/>
        <end position="167"/>
    </location>
</feature>
<dbReference type="InterPro" id="IPR047151">
    <property type="entry name" value="RNZ2-like"/>
</dbReference>
<feature type="domain" description="tRNase Z endonuclease" evidence="12">
    <location>
        <begin position="8"/>
        <end position="65"/>
    </location>
</feature>
<gene>
    <name evidence="13" type="ORF">CYLTODRAFT_349872</name>
</gene>
<evidence type="ECO:0000256" key="5">
    <source>
        <dbReference type="ARBA" id="ARBA00022694"/>
    </source>
</evidence>
<evidence type="ECO:0000256" key="10">
    <source>
        <dbReference type="ARBA" id="ARBA00022833"/>
    </source>
</evidence>
<evidence type="ECO:0000256" key="11">
    <source>
        <dbReference type="SAM" id="MobiDB-lite"/>
    </source>
</evidence>
<dbReference type="PANTHER" id="PTHR12553">
    <property type="entry name" value="ZINC PHOSPHODIESTERASE ELAC PROTEIN 2"/>
    <property type="match status" value="1"/>
</dbReference>
<dbReference type="Pfam" id="PF13691">
    <property type="entry name" value="Lactamase_B_4"/>
    <property type="match status" value="1"/>
</dbReference>
<dbReference type="GO" id="GO:0042781">
    <property type="term" value="F:3'-tRNA processing endoribonuclease activity"/>
    <property type="evidence" value="ECO:0007669"/>
    <property type="project" value="UniProtKB-EC"/>
</dbReference>
<organism evidence="13 14">
    <name type="scientific">Cylindrobasidium torrendii FP15055 ss-10</name>
    <dbReference type="NCBI Taxonomy" id="1314674"/>
    <lineage>
        <taxon>Eukaryota</taxon>
        <taxon>Fungi</taxon>
        <taxon>Dikarya</taxon>
        <taxon>Basidiomycota</taxon>
        <taxon>Agaricomycotina</taxon>
        <taxon>Agaricomycetes</taxon>
        <taxon>Agaricomycetidae</taxon>
        <taxon>Agaricales</taxon>
        <taxon>Marasmiineae</taxon>
        <taxon>Physalacriaceae</taxon>
        <taxon>Cylindrobasidium</taxon>
    </lineage>
</organism>
<evidence type="ECO:0000256" key="3">
    <source>
        <dbReference type="ARBA" id="ARBA00007823"/>
    </source>
</evidence>
<dbReference type="STRING" id="1314674.A0A0D7BFG5"/>
<dbReference type="Gene3D" id="3.60.15.10">
    <property type="entry name" value="Ribonuclease Z/Hydroxyacylglutathione hydrolase-like"/>
    <property type="match status" value="2"/>
</dbReference>
<feature type="region of interest" description="Disordered" evidence="11">
    <location>
        <begin position="199"/>
        <end position="231"/>
    </location>
</feature>
<keyword evidence="8" id="KW-0255">Endonuclease</keyword>
<keyword evidence="6" id="KW-0540">Nuclease</keyword>
<evidence type="ECO:0000313" key="13">
    <source>
        <dbReference type="EMBL" id="KIY69263.1"/>
    </source>
</evidence>
<dbReference type="GO" id="GO:1990180">
    <property type="term" value="P:mitochondrial tRNA 3'-end processing"/>
    <property type="evidence" value="ECO:0007669"/>
    <property type="project" value="TreeGrafter"/>
</dbReference>
<keyword evidence="14" id="KW-1185">Reference proteome</keyword>
<evidence type="ECO:0000256" key="9">
    <source>
        <dbReference type="ARBA" id="ARBA00022801"/>
    </source>
</evidence>
<dbReference type="GO" id="GO:0005739">
    <property type="term" value="C:mitochondrion"/>
    <property type="evidence" value="ECO:0007669"/>
    <property type="project" value="TreeGrafter"/>
</dbReference>
<keyword evidence="7" id="KW-0479">Metal-binding</keyword>
<feature type="compositionally biased region" description="Low complexity" evidence="11">
    <location>
        <begin position="146"/>
        <end position="158"/>
    </location>
</feature>
<dbReference type="SUPFAM" id="SSF56281">
    <property type="entry name" value="Metallo-hydrolase/oxidoreductase"/>
    <property type="match status" value="2"/>
</dbReference>
<evidence type="ECO:0000256" key="7">
    <source>
        <dbReference type="ARBA" id="ARBA00022723"/>
    </source>
</evidence>
<comment type="catalytic activity">
    <reaction evidence="1">
        <text>Endonucleolytic cleavage of RNA, removing extra 3' nucleotides from tRNA precursor, generating 3' termini of tRNAs. A 3'-hydroxy group is left at the tRNA terminus and a 5'-phosphoryl group is left at the trailer molecule.</text>
        <dbReference type="EC" id="3.1.26.11"/>
    </reaction>
</comment>
<dbReference type="Proteomes" id="UP000054007">
    <property type="component" value="Unassembled WGS sequence"/>
</dbReference>
<reference evidence="13 14" key="1">
    <citation type="journal article" date="2015" name="Fungal Genet. Biol.">
        <title>Evolution of novel wood decay mechanisms in Agaricales revealed by the genome sequences of Fistulina hepatica and Cylindrobasidium torrendii.</title>
        <authorList>
            <person name="Floudas D."/>
            <person name="Held B.W."/>
            <person name="Riley R."/>
            <person name="Nagy L.G."/>
            <person name="Koehler G."/>
            <person name="Ransdell A.S."/>
            <person name="Younus H."/>
            <person name="Chow J."/>
            <person name="Chiniquy J."/>
            <person name="Lipzen A."/>
            <person name="Tritt A."/>
            <person name="Sun H."/>
            <person name="Haridas S."/>
            <person name="LaButti K."/>
            <person name="Ohm R.A."/>
            <person name="Kues U."/>
            <person name="Blanchette R.A."/>
            <person name="Grigoriev I.V."/>
            <person name="Minto R.E."/>
            <person name="Hibbett D.S."/>
        </authorList>
    </citation>
    <scope>NUCLEOTIDE SEQUENCE [LARGE SCALE GENOMIC DNA]</scope>
    <source>
        <strain evidence="13 14">FP15055 ss-10</strain>
    </source>
</reference>
<evidence type="ECO:0000256" key="8">
    <source>
        <dbReference type="ARBA" id="ARBA00022759"/>
    </source>
</evidence>
<evidence type="ECO:0000313" key="14">
    <source>
        <dbReference type="Proteomes" id="UP000054007"/>
    </source>
</evidence>
<keyword evidence="5" id="KW-0819">tRNA processing</keyword>
<evidence type="ECO:0000256" key="6">
    <source>
        <dbReference type="ARBA" id="ARBA00022722"/>
    </source>
</evidence>
<comment type="cofactor">
    <cofactor evidence="2">
        <name>Zn(2+)</name>
        <dbReference type="ChEBI" id="CHEBI:29105"/>
    </cofactor>
</comment>
<evidence type="ECO:0000256" key="1">
    <source>
        <dbReference type="ARBA" id="ARBA00000402"/>
    </source>
</evidence>
<keyword evidence="10" id="KW-0862">Zinc</keyword>
<proteinExistence type="inferred from homology"/>
<evidence type="ECO:0000259" key="12">
    <source>
        <dbReference type="Pfam" id="PF13691"/>
    </source>
</evidence>
<dbReference type="Pfam" id="PF23023">
    <property type="entry name" value="Anti-Pycsar_Apyc1"/>
    <property type="match status" value="1"/>
</dbReference>
<dbReference type="InterPro" id="IPR036866">
    <property type="entry name" value="RibonucZ/Hydroxyglut_hydro"/>
</dbReference>
<dbReference type="InterPro" id="IPR027794">
    <property type="entry name" value="tRNase_Z_dom"/>
</dbReference>
<dbReference type="PANTHER" id="PTHR12553:SF49">
    <property type="entry name" value="ZINC PHOSPHODIESTERASE ELAC PROTEIN 2"/>
    <property type="match status" value="1"/>
</dbReference>
<dbReference type="OrthoDB" id="527344at2759"/>